<evidence type="ECO:0000256" key="3">
    <source>
        <dbReference type="SAM" id="MobiDB-lite"/>
    </source>
</evidence>
<accession>A0A2G8JPB9</accession>
<dbReference type="InterPro" id="IPR012677">
    <property type="entry name" value="Nucleotide-bd_a/b_plait_sf"/>
</dbReference>
<keyword evidence="6" id="KW-1185">Reference proteome</keyword>
<dbReference type="SUPFAM" id="SSF54928">
    <property type="entry name" value="RNA-binding domain, RBD"/>
    <property type="match status" value="1"/>
</dbReference>
<dbReference type="Pfam" id="PF00076">
    <property type="entry name" value="RRM_1"/>
    <property type="match status" value="1"/>
</dbReference>
<dbReference type="InterPro" id="IPR050374">
    <property type="entry name" value="RRT5_SRSF_SR"/>
</dbReference>
<name>A0A2G8JPB9_STIJA</name>
<sequence>MGNLGNLSGGLGSSSNLGNLGGLGSSDMGRSLGGGVGLDRLQSELSPRFSNLRDDLPRDIGQSRGSSSYGHRDNYPQEMGYRDRDMDRHGMGRDRGDRGGHGGHSSGHDRDHRDRSSGGGNLAGTPKEGGCQIFVRNLPFSVDWHQLKDAFKDIGHVMYADVKMDDQNRSKGYGTVRFERAEEAYRAI</sequence>
<dbReference type="InterPro" id="IPR035979">
    <property type="entry name" value="RBD_domain_sf"/>
</dbReference>
<feature type="non-terminal residue" evidence="5">
    <location>
        <position position="188"/>
    </location>
</feature>
<dbReference type="PANTHER" id="PTHR23003">
    <property type="entry name" value="RNA RECOGNITION MOTIF RRM DOMAIN CONTAINING PROTEIN"/>
    <property type="match status" value="1"/>
</dbReference>
<dbReference type="EMBL" id="MRZV01001474">
    <property type="protein sequence ID" value="PIK37622.1"/>
    <property type="molecule type" value="Genomic_DNA"/>
</dbReference>
<dbReference type="GO" id="GO:0003729">
    <property type="term" value="F:mRNA binding"/>
    <property type="evidence" value="ECO:0007669"/>
    <property type="project" value="TreeGrafter"/>
</dbReference>
<gene>
    <name evidence="5" type="ORF">BSL78_25547</name>
</gene>
<comment type="caution">
    <text evidence="5">The sequence shown here is derived from an EMBL/GenBank/DDBJ whole genome shotgun (WGS) entry which is preliminary data.</text>
</comment>
<proteinExistence type="predicted"/>
<dbReference type="AlphaFoldDB" id="A0A2G8JPB9"/>
<evidence type="ECO:0000313" key="6">
    <source>
        <dbReference type="Proteomes" id="UP000230750"/>
    </source>
</evidence>
<feature type="domain" description="RRM" evidence="4">
    <location>
        <begin position="131"/>
        <end position="188"/>
    </location>
</feature>
<feature type="compositionally biased region" description="Basic and acidic residues" evidence="3">
    <location>
        <begin position="70"/>
        <end position="116"/>
    </location>
</feature>
<dbReference type="OrthoDB" id="610462at2759"/>
<dbReference type="GO" id="GO:0005737">
    <property type="term" value="C:cytoplasm"/>
    <property type="evidence" value="ECO:0007669"/>
    <property type="project" value="TreeGrafter"/>
</dbReference>
<dbReference type="PROSITE" id="PS50102">
    <property type="entry name" value="RRM"/>
    <property type="match status" value="1"/>
</dbReference>
<dbReference type="PANTHER" id="PTHR23003:SF3">
    <property type="entry name" value="FI21236P1-RELATED"/>
    <property type="match status" value="1"/>
</dbReference>
<dbReference type="InterPro" id="IPR000504">
    <property type="entry name" value="RRM_dom"/>
</dbReference>
<dbReference type="STRING" id="307972.A0A2G8JPB9"/>
<dbReference type="Gene3D" id="3.30.70.330">
    <property type="match status" value="1"/>
</dbReference>
<protein>
    <submittedName>
        <fullName evidence="5">Putative myelin expression factor 2 isoform X2</fullName>
    </submittedName>
</protein>
<evidence type="ECO:0000256" key="2">
    <source>
        <dbReference type="PROSITE-ProRule" id="PRU00176"/>
    </source>
</evidence>
<dbReference type="GO" id="GO:1990904">
    <property type="term" value="C:ribonucleoprotein complex"/>
    <property type="evidence" value="ECO:0007669"/>
    <property type="project" value="TreeGrafter"/>
</dbReference>
<reference evidence="5 6" key="1">
    <citation type="journal article" date="2017" name="PLoS Biol.">
        <title>The sea cucumber genome provides insights into morphological evolution and visceral regeneration.</title>
        <authorList>
            <person name="Zhang X."/>
            <person name="Sun L."/>
            <person name="Yuan J."/>
            <person name="Sun Y."/>
            <person name="Gao Y."/>
            <person name="Zhang L."/>
            <person name="Li S."/>
            <person name="Dai H."/>
            <person name="Hamel J.F."/>
            <person name="Liu C."/>
            <person name="Yu Y."/>
            <person name="Liu S."/>
            <person name="Lin W."/>
            <person name="Guo K."/>
            <person name="Jin S."/>
            <person name="Xu P."/>
            <person name="Storey K.B."/>
            <person name="Huan P."/>
            <person name="Zhang T."/>
            <person name="Zhou Y."/>
            <person name="Zhang J."/>
            <person name="Lin C."/>
            <person name="Li X."/>
            <person name="Xing L."/>
            <person name="Huo D."/>
            <person name="Sun M."/>
            <person name="Wang L."/>
            <person name="Mercier A."/>
            <person name="Li F."/>
            <person name="Yang H."/>
            <person name="Xiang J."/>
        </authorList>
    </citation>
    <scope>NUCLEOTIDE SEQUENCE [LARGE SCALE GENOMIC DNA]</scope>
    <source>
        <strain evidence="5">Shaxun</strain>
        <tissue evidence="5">Muscle</tissue>
    </source>
</reference>
<evidence type="ECO:0000256" key="1">
    <source>
        <dbReference type="ARBA" id="ARBA00022884"/>
    </source>
</evidence>
<dbReference type="Proteomes" id="UP000230750">
    <property type="component" value="Unassembled WGS sequence"/>
</dbReference>
<dbReference type="GO" id="GO:0005634">
    <property type="term" value="C:nucleus"/>
    <property type="evidence" value="ECO:0007669"/>
    <property type="project" value="TreeGrafter"/>
</dbReference>
<organism evidence="5 6">
    <name type="scientific">Stichopus japonicus</name>
    <name type="common">Sea cucumber</name>
    <dbReference type="NCBI Taxonomy" id="307972"/>
    <lineage>
        <taxon>Eukaryota</taxon>
        <taxon>Metazoa</taxon>
        <taxon>Echinodermata</taxon>
        <taxon>Eleutherozoa</taxon>
        <taxon>Echinozoa</taxon>
        <taxon>Holothuroidea</taxon>
        <taxon>Aspidochirotacea</taxon>
        <taxon>Aspidochirotida</taxon>
        <taxon>Stichopodidae</taxon>
        <taxon>Apostichopus</taxon>
    </lineage>
</organism>
<dbReference type="SMART" id="SM00360">
    <property type="entry name" value="RRM"/>
    <property type="match status" value="1"/>
</dbReference>
<evidence type="ECO:0000313" key="5">
    <source>
        <dbReference type="EMBL" id="PIK37622.1"/>
    </source>
</evidence>
<keyword evidence="1 2" id="KW-0694">RNA-binding</keyword>
<evidence type="ECO:0000259" key="4">
    <source>
        <dbReference type="PROSITE" id="PS50102"/>
    </source>
</evidence>
<feature type="region of interest" description="Disordered" evidence="3">
    <location>
        <begin position="48"/>
        <end position="127"/>
    </location>
</feature>